<organism evidence="3 4">
    <name type="scientific">Cudoniella acicularis</name>
    <dbReference type="NCBI Taxonomy" id="354080"/>
    <lineage>
        <taxon>Eukaryota</taxon>
        <taxon>Fungi</taxon>
        <taxon>Dikarya</taxon>
        <taxon>Ascomycota</taxon>
        <taxon>Pezizomycotina</taxon>
        <taxon>Leotiomycetes</taxon>
        <taxon>Helotiales</taxon>
        <taxon>Tricladiaceae</taxon>
        <taxon>Cudoniella</taxon>
    </lineage>
</organism>
<dbReference type="Pfam" id="PF07488">
    <property type="entry name" value="Glyco_hydro_67M"/>
    <property type="match status" value="1"/>
</dbReference>
<dbReference type="InterPro" id="IPR037054">
    <property type="entry name" value="A-glucoronidase_C_sf"/>
</dbReference>
<dbReference type="GO" id="GO:0046559">
    <property type="term" value="F:alpha-glucuronidase activity"/>
    <property type="evidence" value="ECO:0007669"/>
    <property type="project" value="InterPro"/>
</dbReference>
<name>A0A8H4W651_9HELO</name>
<dbReference type="AlphaFoldDB" id="A0A8H4W651"/>
<comment type="caution">
    <text evidence="3">The sequence shown here is derived from an EMBL/GenBank/DDBJ whole genome shotgun (WGS) entry which is preliminary data.</text>
</comment>
<keyword evidence="4" id="KW-1185">Reference proteome</keyword>
<dbReference type="PANTHER" id="PTHR39207">
    <property type="entry name" value="ALPHA-GLUCURONIDASE A"/>
    <property type="match status" value="1"/>
</dbReference>
<evidence type="ECO:0000259" key="1">
    <source>
        <dbReference type="Pfam" id="PF07477"/>
    </source>
</evidence>
<evidence type="ECO:0008006" key="5">
    <source>
        <dbReference type="Google" id="ProtNLM"/>
    </source>
</evidence>
<dbReference type="GO" id="GO:0045493">
    <property type="term" value="P:xylan catabolic process"/>
    <property type="evidence" value="ECO:0007669"/>
    <property type="project" value="InterPro"/>
</dbReference>
<dbReference type="InterPro" id="IPR011099">
    <property type="entry name" value="Glyco_hydro_67_C"/>
</dbReference>
<gene>
    <name evidence="3" type="ORF">G7Y89_g5824</name>
</gene>
<proteinExistence type="predicted"/>
<sequence>MTSLLYASIPDLAGYLIKANSEGQPGPLTYNRTLSSGANLFARSLSPYGGIVMFRAFVYNQHLSESDWKADRANAAVEFFKELDGLFDDNVIVQIKYGPIDFQVREPVSPLFSHLRKTNAAVELQVSQEYLGQQCHLVYLAPMWKETLSFDLKVEDKESKVSDIISGHRFNRPLGGSAAVVNVGTNTSWLGSHLALSNLYAYGQLAWNPSLSPESILQDWISLTFSSDPEVISIITSLSLQSWPVYESYTGNLGMQTLTDILYTHFGPNPASMDNNGWGQWTRADSFSIGMDRTLSNGTGFSSQYPPSISAMYENITTTPEELLLWFHHVPYRHLLPSSGKTIIQHIYDEHYSGAETAQTFPKRFSKLEGKVDTQRFEEIMYRLTYQAGHAIVWRDVVANFYHNLSGIPDSQGRVGNHPWRVEAESMTLDGYQTVLPDRPEMASNSSAIITTSPSLPGTATTTLTFPSGVYDIAVGFFDLESGRANYTLSLNNKTVGNWIGNSEDFLGKAGSTHLDGHSATRVTFKGIEIEKGDVLRLVGRPDGGERAPVDYVVFLPTGGEAVVD</sequence>
<dbReference type="Pfam" id="PF07477">
    <property type="entry name" value="Glyco_hydro_67C"/>
    <property type="match status" value="1"/>
</dbReference>
<dbReference type="Proteomes" id="UP000566819">
    <property type="component" value="Unassembled WGS sequence"/>
</dbReference>
<accession>A0A8H4W651</accession>
<dbReference type="InterPro" id="IPR011100">
    <property type="entry name" value="Glyco_hydro_67_cat"/>
</dbReference>
<evidence type="ECO:0000313" key="3">
    <source>
        <dbReference type="EMBL" id="KAF4632309.1"/>
    </source>
</evidence>
<reference evidence="3 4" key="1">
    <citation type="submission" date="2020-03" db="EMBL/GenBank/DDBJ databases">
        <title>Draft Genome Sequence of Cudoniella acicularis.</title>
        <authorList>
            <person name="Buettner E."/>
            <person name="Kellner H."/>
        </authorList>
    </citation>
    <scope>NUCLEOTIDE SEQUENCE [LARGE SCALE GENOMIC DNA]</scope>
    <source>
        <strain evidence="3 4">DSM 108380</strain>
    </source>
</reference>
<protein>
    <recommendedName>
        <fullName evidence="5">Alpha-glucuronidase</fullName>
    </recommendedName>
</protein>
<evidence type="ECO:0000313" key="4">
    <source>
        <dbReference type="Proteomes" id="UP000566819"/>
    </source>
</evidence>
<dbReference type="SUPFAM" id="SSF51445">
    <property type="entry name" value="(Trans)glycosidases"/>
    <property type="match status" value="1"/>
</dbReference>
<dbReference type="Gene3D" id="3.20.20.80">
    <property type="entry name" value="Glycosidases"/>
    <property type="match status" value="1"/>
</dbReference>
<evidence type="ECO:0000259" key="2">
    <source>
        <dbReference type="Pfam" id="PF07488"/>
    </source>
</evidence>
<dbReference type="PANTHER" id="PTHR39207:SF1">
    <property type="entry name" value="ALPHA-GLUCURONIDASE A"/>
    <property type="match status" value="1"/>
</dbReference>
<dbReference type="Gene3D" id="3.90.1330.10">
    <property type="entry name" value="Alpha-glucuronidase, C-terminal domain"/>
    <property type="match status" value="1"/>
</dbReference>
<dbReference type="GO" id="GO:0005576">
    <property type="term" value="C:extracellular region"/>
    <property type="evidence" value="ECO:0007669"/>
    <property type="project" value="InterPro"/>
</dbReference>
<dbReference type="InterPro" id="IPR017853">
    <property type="entry name" value="GH"/>
</dbReference>
<dbReference type="EMBL" id="JAAMPI010000359">
    <property type="protein sequence ID" value="KAF4632309.1"/>
    <property type="molecule type" value="Genomic_DNA"/>
</dbReference>
<dbReference type="CDD" id="cd02795">
    <property type="entry name" value="CBM6-CBM35-CBM36_like"/>
    <property type="match status" value="1"/>
</dbReference>
<feature type="domain" description="Glycosyl hydrolase family 67 catalytic" evidence="2">
    <location>
        <begin position="3"/>
        <end position="189"/>
    </location>
</feature>
<dbReference type="OrthoDB" id="6501611at2759"/>
<feature type="domain" description="Glycosyl hydrolase family 67 C-terminal" evidence="1">
    <location>
        <begin position="191"/>
        <end position="414"/>
    </location>
</feature>